<feature type="domain" description="MaoC-like" evidence="1">
    <location>
        <begin position="24"/>
        <end position="127"/>
    </location>
</feature>
<dbReference type="CDD" id="cd03451">
    <property type="entry name" value="FkbR2"/>
    <property type="match status" value="1"/>
</dbReference>
<dbReference type="AlphaFoldDB" id="A0A381UI92"/>
<protein>
    <recommendedName>
        <fullName evidence="1">MaoC-like domain-containing protein</fullName>
    </recommendedName>
</protein>
<dbReference type="SUPFAM" id="SSF54637">
    <property type="entry name" value="Thioesterase/thiol ester dehydrase-isomerase"/>
    <property type="match status" value="1"/>
</dbReference>
<evidence type="ECO:0000313" key="2">
    <source>
        <dbReference type="EMBL" id="SVA27870.1"/>
    </source>
</evidence>
<proteinExistence type="predicted"/>
<dbReference type="PANTHER" id="PTHR43664">
    <property type="entry name" value="MONOAMINE OXIDASE-RELATED"/>
    <property type="match status" value="1"/>
</dbReference>
<organism evidence="2">
    <name type="scientific">marine metagenome</name>
    <dbReference type="NCBI Taxonomy" id="408172"/>
    <lineage>
        <taxon>unclassified sequences</taxon>
        <taxon>metagenomes</taxon>
        <taxon>ecological metagenomes</taxon>
    </lineage>
</organism>
<dbReference type="InterPro" id="IPR029069">
    <property type="entry name" value="HotDog_dom_sf"/>
</dbReference>
<sequence>MTSKKIIVDSRDSFGGWFEEFSSGQIFKHWPGKTITEMDNHLFSLLTMNDNPLHTDENYMSEHQHGKTLVNGLLVMSLVVGMSVRQTSGKAIANLLYESVTHDGPTFHGDTIYAESEVLQVTASQTRHDRGTVYIESRGINQKGEKVLTLRRKFLVKKRS</sequence>
<dbReference type="InterPro" id="IPR002539">
    <property type="entry name" value="MaoC-like_dom"/>
</dbReference>
<accession>A0A381UI92</accession>
<gene>
    <name evidence="2" type="ORF">METZ01_LOCUS80724</name>
</gene>
<dbReference type="EMBL" id="UINC01006498">
    <property type="protein sequence ID" value="SVA27870.1"/>
    <property type="molecule type" value="Genomic_DNA"/>
</dbReference>
<name>A0A381UI92_9ZZZZ</name>
<reference evidence="2" key="1">
    <citation type="submission" date="2018-05" db="EMBL/GenBank/DDBJ databases">
        <authorList>
            <person name="Lanie J.A."/>
            <person name="Ng W.-L."/>
            <person name="Kazmierczak K.M."/>
            <person name="Andrzejewski T.M."/>
            <person name="Davidsen T.M."/>
            <person name="Wayne K.J."/>
            <person name="Tettelin H."/>
            <person name="Glass J.I."/>
            <person name="Rusch D."/>
            <person name="Podicherti R."/>
            <person name="Tsui H.-C.T."/>
            <person name="Winkler M.E."/>
        </authorList>
    </citation>
    <scope>NUCLEOTIDE SEQUENCE</scope>
</reference>
<dbReference type="Pfam" id="PF01575">
    <property type="entry name" value="MaoC_dehydratas"/>
    <property type="match status" value="1"/>
</dbReference>
<dbReference type="InterPro" id="IPR052342">
    <property type="entry name" value="MCH/BMMD"/>
</dbReference>
<dbReference type="Gene3D" id="3.10.129.10">
    <property type="entry name" value="Hotdog Thioesterase"/>
    <property type="match status" value="1"/>
</dbReference>
<dbReference type="PANTHER" id="PTHR43664:SF1">
    <property type="entry name" value="BETA-METHYLMALYL-COA DEHYDRATASE"/>
    <property type="match status" value="1"/>
</dbReference>
<evidence type="ECO:0000259" key="1">
    <source>
        <dbReference type="Pfam" id="PF01575"/>
    </source>
</evidence>